<protein>
    <recommendedName>
        <fullName evidence="3">Immunity protein 21 of polymorphic toxin system</fullName>
    </recommendedName>
</protein>
<evidence type="ECO:0000313" key="2">
    <source>
        <dbReference type="Proteomes" id="UP001432014"/>
    </source>
</evidence>
<sequence>MSEELVELGSVTAPTGVLVLGMASWIDFWPELGLPLSARARAAAAAGGAHLRDGDCEAVAVPAAGGRPLRVRASTTPSWYTEDPVIAVLEVDLATPWTRPDESPVRLGDLPVDRGGMILGDGSALDAWTGPDGEPADGLADVTYWGLHEDAAHERFGGQRITVADPQSIWGLPDLPVARAQALAAEIGAWRGGLPGKGVAVMVEKHTDFYRFERAASAHPLLAATVTVGGCPVLGIGWEPADHSMSHRGERALGLVYPVTLRPDEAGGTVLRWTVSSPDEHDEQDDPED</sequence>
<gene>
    <name evidence="1" type="ORF">OG469_03840</name>
</gene>
<proteinExistence type="predicted"/>
<evidence type="ECO:0008006" key="3">
    <source>
        <dbReference type="Google" id="ProtNLM"/>
    </source>
</evidence>
<organism evidence="1 2">
    <name type="scientific">Kitasatospora herbaricolor</name>
    <dbReference type="NCBI Taxonomy" id="68217"/>
    <lineage>
        <taxon>Bacteria</taxon>
        <taxon>Bacillati</taxon>
        <taxon>Actinomycetota</taxon>
        <taxon>Actinomycetes</taxon>
        <taxon>Kitasatosporales</taxon>
        <taxon>Streptomycetaceae</taxon>
        <taxon>Kitasatospora</taxon>
    </lineage>
</organism>
<evidence type="ECO:0000313" key="1">
    <source>
        <dbReference type="EMBL" id="WUS54716.1"/>
    </source>
</evidence>
<name>A0ABZ1W1M6_9ACTN</name>
<dbReference type="RefSeq" id="WP_329500749.1">
    <property type="nucleotide sequence ID" value="NZ_CP108460.1"/>
</dbReference>
<accession>A0ABZ1W1M6</accession>
<keyword evidence="2" id="KW-1185">Reference proteome</keyword>
<dbReference type="EMBL" id="CP108482">
    <property type="protein sequence ID" value="WUS54716.1"/>
    <property type="molecule type" value="Genomic_DNA"/>
</dbReference>
<dbReference type="Proteomes" id="UP001432014">
    <property type="component" value="Chromosome"/>
</dbReference>
<reference evidence="1 2" key="1">
    <citation type="submission" date="2022-10" db="EMBL/GenBank/DDBJ databases">
        <title>The complete genomes of actinobacterial strains from the NBC collection.</title>
        <authorList>
            <person name="Joergensen T.S."/>
            <person name="Alvarez Arevalo M."/>
            <person name="Sterndorff E.B."/>
            <person name="Faurdal D."/>
            <person name="Vuksanovic O."/>
            <person name="Mourched A.-S."/>
            <person name="Charusanti P."/>
            <person name="Shaw S."/>
            <person name="Blin K."/>
            <person name="Weber T."/>
        </authorList>
    </citation>
    <scope>NUCLEOTIDE SEQUENCE [LARGE SCALE GENOMIC DNA]</scope>
    <source>
        <strain evidence="1 2">NBC_01247</strain>
    </source>
</reference>